<reference evidence="8" key="2">
    <citation type="submission" date="2012-11" db="EMBL/GenBank/DDBJ databases">
        <authorList>
            <person name="Kuo A."/>
            <person name="Curtis B.A."/>
            <person name="Tanifuji G."/>
            <person name="Burki F."/>
            <person name="Gruber A."/>
            <person name="Irimia M."/>
            <person name="Maruyama S."/>
            <person name="Arias M.C."/>
            <person name="Ball S.G."/>
            <person name="Gile G.H."/>
            <person name="Hirakawa Y."/>
            <person name="Hopkins J.F."/>
            <person name="Rensing S.A."/>
            <person name="Schmutz J."/>
            <person name="Symeonidi A."/>
            <person name="Elias M."/>
            <person name="Eveleigh R.J."/>
            <person name="Herman E.K."/>
            <person name="Klute M.J."/>
            <person name="Nakayama T."/>
            <person name="Obornik M."/>
            <person name="Reyes-Prieto A."/>
            <person name="Armbrust E.V."/>
            <person name="Aves S.J."/>
            <person name="Beiko R.G."/>
            <person name="Coutinho P."/>
            <person name="Dacks J.B."/>
            <person name="Durnford D.G."/>
            <person name="Fast N.M."/>
            <person name="Green B.R."/>
            <person name="Grisdale C."/>
            <person name="Hempe F."/>
            <person name="Henrissat B."/>
            <person name="Hoppner M.P."/>
            <person name="Ishida K.-I."/>
            <person name="Kim E."/>
            <person name="Koreny L."/>
            <person name="Kroth P.G."/>
            <person name="Liu Y."/>
            <person name="Malik S.-B."/>
            <person name="Maier U.G."/>
            <person name="McRose D."/>
            <person name="Mock T."/>
            <person name="Neilson J.A."/>
            <person name="Onodera N.T."/>
            <person name="Poole A.M."/>
            <person name="Pritham E.J."/>
            <person name="Richards T.A."/>
            <person name="Rocap G."/>
            <person name="Roy S.W."/>
            <person name="Sarai C."/>
            <person name="Schaack S."/>
            <person name="Shirato S."/>
            <person name="Slamovits C.H."/>
            <person name="Spencer D.F."/>
            <person name="Suzuki S."/>
            <person name="Worden A.Z."/>
            <person name="Zauner S."/>
            <person name="Barry K."/>
            <person name="Bell C."/>
            <person name="Bharti A.K."/>
            <person name="Crow J.A."/>
            <person name="Grimwood J."/>
            <person name="Kramer R."/>
            <person name="Lindquist E."/>
            <person name="Lucas S."/>
            <person name="Salamov A."/>
            <person name="McFadden G.I."/>
            <person name="Lane C.E."/>
            <person name="Keeling P.J."/>
            <person name="Gray M.W."/>
            <person name="Grigoriev I.V."/>
            <person name="Archibald J.M."/>
        </authorList>
    </citation>
    <scope>NUCLEOTIDE SEQUENCE</scope>
    <source>
        <strain evidence="8">CCMP2712</strain>
    </source>
</reference>
<dbReference type="SUPFAM" id="SSF54928">
    <property type="entry name" value="RNA-binding domain, RBD"/>
    <property type="match status" value="1"/>
</dbReference>
<evidence type="ECO:0000313" key="8">
    <source>
        <dbReference type="Proteomes" id="UP000011087"/>
    </source>
</evidence>
<keyword evidence="1 2" id="KW-0694">RNA-binding</keyword>
<feature type="region of interest" description="Disordered" evidence="3">
    <location>
        <begin position="69"/>
        <end position="99"/>
    </location>
</feature>
<keyword evidence="8" id="KW-1185">Reference proteome</keyword>
<evidence type="ECO:0000256" key="3">
    <source>
        <dbReference type="SAM" id="MobiDB-lite"/>
    </source>
</evidence>
<evidence type="ECO:0000256" key="1">
    <source>
        <dbReference type="ARBA" id="ARBA00022884"/>
    </source>
</evidence>
<sequence>MRKNLGSHGFLAVLLLCFFAVGIVQAEKENSAASNYEESGGIDIPKLPDEAESTWVPDFDDLDMDAVMQETENSPAESKFQDVEPIREQPAPSSNSSEIVALSSNKSKAILEELSTADQQIVEILREMRESGQNMDMKVWRKLKREGVRVAHMKEAGLANEFGVLTDPTRSKESEKIGRTFKGVDGSLLLKDSLGRFPAWTRQGVHSSQRIDTNPLALVTVRDGTLVDAQGGERKVTLYNPLYGMPNVSFDVVVPEEVIERHRNVSKCIMTAGGIIYRDRVLEEWPDNDFRLFIGDLGQHATDQSLTSVLRDWKGFNMARVVVDRTTGRCKGYGFASFSSAEHGVALIRHQWRSEDKICLSGRPLVIKKSTWQKKILRPEKMPEHMKRVYDSMGIQKDELQWQLDLFARKGLKFKPDKKLRST</sequence>
<dbReference type="Gene3D" id="3.30.70.330">
    <property type="match status" value="1"/>
</dbReference>
<gene>
    <name evidence="6" type="ORF">GUITHDRAFT_101998</name>
</gene>
<feature type="signal peptide" evidence="4">
    <location>
        <begin position="1"/>
        <end position="26"/>
    </location>
</feature>
<accession>L1JV59</accession>
<dbReference type="GeneID" id="17309011"/>
<evidence type="ECO:0000313" key="7">
    <source>
        <dbReference type="EnsemblProtists" id="EKX52095"/>
    </source>
</evidence>
<dbReference type="PROSITE" id="PS50102">
    <property type="entry name" value="RRM"/>
    <property type="match status" value="1"/>
</dbReference>
<dbReference type="RefSeq" id="XP_005839075.1">
    <property type="nucleotide sequence ID" value="XM_005839018.1"/>
</dbReference>
<dbReference type="PANTHER" id="PTHR47640">
    <property type="entry name" value="TRNA SELENOCYSTEINE 1-ASSOCIATED PROTEIN 1-RELATED-RELATED"/>
    <property type="match status" value="1"/>
</dbReference>
<reference evidence="7" key="3">
    <citation type="submission" date="2015-06" db="UniProtKB">
        <authorList>
            <consortium name="EnsemblProtists"/>
        </authorList>
    </citation>
    <scope>IDENTIFICATION</scope>
</reference>
<proteinExistence type="predicted"/>
<dbReference type="OrthoDB" id="1749473at2759"/>
<dbReference type="EMBL" id="JH992973">
    <property type="protein sequence ID" value="EKX52095.1"/>
    <property type="molecule type" value="Genomic_DNA"/>
</dbReference>
<dbReference type="Pfam" id="PF00076">
    <property type="entry name" value="RRM_1"/>
    <property type="match status" value="1"/>
</dbReference>
<dbReference type="Proteomes" id="UP000011087">
    <property type="component" value="Unassembled WGS sequence"/>
</dbReference>
<organism evidence="6">
    <name type="scientific">Guillardia theta (strain CCMP2712)</name>
    <name type="common">Cryptophyte</name>
    <dbReference type="NCBI Taxonomy" id="905079"/>
    <lineage>
        <taxon>Eukaryota</taxon>
        <taxon>Cryptophyceae</taxon>
        <taxon>Pyrenomonadales</taxon>
        <taxon>Geminigeraceae</taxon>
        <taxon>Guillardia</taxon>
    </lineage>
</organism>
<dbReference type="SMART" id="SM00360">
    <property type="entry name" value="RRM"/>
    <property type="match status" value="1"/>
</dbReference>
<dbReference type="PANTHER" id="PTHR47640:SF11">
    <property type="entry name" value="RNA-BINDING PROTEIN 42"/>
    <property type="match status" value="1"/>
</dbReference>
<dbReference type="InterPro" id="IPR000504">
    <property type="entry name" value="RRM_dom"/>
</dbReference>
<reference evidence="6 8" key="1">
    <citation type="journal article" date="2012" name="Nature">
        <title>Algal genomes reveal evolutionary mosaicism and the fate of nucleomorphs.</title>
        <authorList>
            <consortium name="DOE Joint Genome Institute"/>
            <person name="Curtis B.A."/>
            <person name="Tanifuji G."/>
            <person name="Burki F."/>
            <person name="Gruber A."/>
            <person name="Irimia M."/>
            <person name="Maruyama S."/>
            <person name="Arias M.C."/>
            <person name="Ball S.G."/>
            <person name="Gile G.H."/>
            <person name="Hirakawa Y."/>
            <person name="Hopkins J.F."/>
            <person name="Kuo A."/>
            <person name="Rensing S.A."/>
            <person name="Schmutz J."/>
            <person name="Symeonidi A."/>
            <person name="Elias M."/>
            <person name="Eveleigh R.J."/>
            <person name="Herman E.K."/>
            <person name="Klute M.J."/>
            <person name="Nakayama T."/>
            <person name="Obornik M."/>
            <person name="Reyes-Prieto A."/>
            <person name="Armbrust E.V."/>
            <person name="Aves S.J."/>
            <person name="Beiko R.G."/>
            <person name="Coutinho P."/>
            <person name="Dacks J.B."/>
            <person name="Durnford D.G."/>
            <person name="Fast N.M."/>
            <person name="Green B.R."/>
            <person name="Grisdale C.J."/>
            <person name="Hempel F."/>
            <person name="Henrissat B."/>
            <person name="Hoppner M.P."/>
            <person name="Ishida K."/>
            <person name="Kim E."/>
            <person name="Koreny L."/>
            <person name="Kroth P.G."/>
            <person name="Liu Y."/>
            <person name="Malik S.B."/>
            <person name="Maier U.G."/>
            <person name="McRose D."/>
            <person name="Mock T."/>
            <person name="Neilson J.A."/>
            <person name="Onodera N.T."/>
            <person name="Poole A.M."/>
            <person name="Pritham E.J."/>
            <person name="Richards T.A."/>
            <person name="Rocap G."/>
            <person name="Roy S.W."/>
            <person name="Sarai C."/>
            <person name="Schaack S."/>
            <person name="Shirato S."/>
            <person name="Slamovits C.H."/>
            <person name="Spencer D.F."/>
            <person name="Suzuki S."/>
            <person name="Worden A.Z."/>
            <person name="Zauner S."/>
            <person name="Barry K."/>
            <person name="Bell C."/>
            <person name="Bharti A.K."/>
            <person name="Crow J.A."/>
            <person name="Grimwood J."/>
            <person name="Kramer R."/>
            <person name="Lindquist E."/>
            <person name="Lucas S."/>
            <person name="Salamov A."/>
            <person name="McFadden G.I."/>
            <person name="Lane C.E."/>
            <person name="Keeling P.J."/>
            <person name="Gray M.W."/>
            <person name="Grigoriev I.V."/>
            <person name="Archibald J.M."/>
        </authorList>
    </citation>
    <scope>NUCLEOTIDE SEQUENCE</scope>
    <source>
        <strain evidence="6 8">CCMP2712</strain>
    </source>
</reference>
<keyword evidence="4" id="KW-0732">Signal</keyword>
<dbReference type="AlphaFoldDB" id="L1JV59"/>
<dbReference type="InterPro" id="IPR050825">
    <property type="entry name" value="RBM42_RBP45_47-like"/>
</dbReference>
<dbReference type="EnsemblProtists" id="EKX52095">
    <property type="protein sequence ID" value="EKX52095"/>
    <property type="gene ID" value="GUITHDRAFT_101998"/>
</dbReference>
<name>L1JV59_GUITC</name>
<dbReference type="InterPro" id="IPR035979">
    <property type="entry name" value="RBD_domain_sf"/>
</dbReference>
<dbReference type="HOGENOM" id="CLU_649658_0_0_1"/>
<dbReference type="eggNOG" id="KOG0226">
    <property type="taxonomic scope" value="Eukaryota"/>
</dbReference>
<evidence type="ECO:0000256" key="2">
    <source>
        <dbReference type="PROSITE-ProRule" id="PRU00176"/>
    </source>
</evidence>
<feature type="chain" id="PRO_5008771819" description="RRM domain-containing protein" evidence="4">
    <location>
        <begin position="27"/>
        <end position="423"/>
    </location>
</feature>
<dbReference type="InterPro" id="IPR012677">
    <property type="entry name" value="Nucleotide-bd_a/b_plait_sf"/>
</dbReference>
<dbReference type="STRING" id="905079.L1JV59"/>
<evidence type="ECO:0000256" key="4">
    <source>
        <dbReference type="SAM" id="SignalP"/>
    </source>
</evidence>
<protein>
    <recommendedName>
        <fullName evidence="5">RRM domain-containing protein</fullName>
    </recommendedName>
</protein>
<evidence type="ECO:0000259" key="5">
    <source>
        <dbReference type="PROSITE" id="PS50102"/>
    </source>
</evidence>
<dbReference type="KEGG" id="gtt:GUITHDRAFT_101998"/>
<dbReference type="PaxDb" id="55529-EKX52095"/>
<evidence type="ECO:0000313" key="6">
    <source>
        <dbReference type="EMBL" id="EKX52095.1"/>
    </source>
</evidence>
<feature type="domain" description="RRM" evidence="5">
    <location>
        <begin position="290"/>
        <end position="372"/>
    </location>
</feature>
<dbReference type="GO" id="GO:0003729">
    <property type="term" value="F:mRNA binding"/>
    <property type="evidence" value="ECO:0007669"/>
    <property type="project" value="InterPro"/>
</dbReference>